<comment type="subcellular location">
    <subcellularLocation>
        <location evidence="1">Endomembrane system</location>
        <topology evidence="1">Multi-pass membrane protein</topology>
    </subcellularLocation>
</comment>
<accession>A0A7W6MP93</accession>
<dbReference type="Pfam" id="PF04191">
    <property type="entry name" value="PEMT"/>
    <property type="match status" value="1"/>
</dbReference>
<dbReference type="EMBL" id="JACIEM010000002">
    <property type="protein sequence ID" value="MBB4002705.1"/>
    <property type="molecule type" value="Genomic_DNA"/>
</dbReference>
<dbReference type="AlphaFoldDB" id="A0A7W6MP93"/>
<keyword evidence="6" id="KW-0808">Transferase</keyword>
<dbReference type="Proteomes" id="UP000588647">
    <property type="component" value="Unassembled WGS sequence"/>
</dbReference>
<evidence type="ECO:0000256" key="4">
    <source>
        <dbReference type="ARBA" id="ARBA00023136"/>
    </source>
</evidence>
<dbReference type="InterPro" id="IPR007318">
    <property type="entry name" value="Phopholipid_MeTrfase"/>
</dbReference>
<dbReference type="GO" id="GO:0032259">
    <property type="term" value="P:methylation"/>
    <property type="evidence" value="ECO:0007669"/>
    <property type="project" value="UniProtKB-KW"/>
</dbReference>
<evidence type="ECO:0000256" key="5">
    <source>
        <dbReference type="SAM" id="Phobius"/>
    </source>
</evidence>
<feature type="transmembrane region" description="Helical" evidence="5">
    <location>
        <begin position="44"/>
        <end position="62"/>
    </location>
</feature>
<evidence type="ECO:0000256" key="2">
    <source>
        <dbReference type="ARBA" id="ARBA00022692"/>
    </source>
</evidence>
<protein>
    <submittedName>
        <fullName evidence="6">Protein-S-isoprenylcysteine O-methyltransferase Ste14</fullName>
    </submittedName>
</protein>
<dbReference type="Gene3D" id="1.20.120.1630">
    <property type="match status" value="1"/>
</dbReference>
<feature type="transmembrane region" description="Helical" evidence="5">
    <location>
        <begin position="83"/>
        <end position="109"/>
    </location>
</feature>
<evidence type="ECO:0000256" key="1">
    <source>
        <dbReference type="ARBA" id="ARBA00004127"/>
    </source>
</evidence>
<organism evidence="6 7">
    <name type="scientific">Aurantimonas endophytica</name>
    <dbReference type="NCBI Taxonomy" id="1522175"/>
    <lineage>
        <taxon>Bacteria</taxon>
        <taxon>Pseudomonadati</taxon>
        <taxon>Pseudomonadota</taxon>
        <taxon>Alphaproteobacteria</taxon>
        <taxon>Hyphomicrobiales</taxon>
        <taxon>Aurantimonadaceae</taxon>
        <taxon>Aurantimonas</taxon>
    </lineage>
</organism>
<dbReference type="RefSeq" id="WP_183207260.1">
    <property type="nucleotide sequence ID" value="NZ_JAAAMM010000002.1"/>
</dbReference>
<comment type="caution">
    <text evidence="6">The sequence shown here is derived from an EMBL/GenBank/DDBJ whole genome shotgun (WGS) entry which is preliminary data.</text>
</comment>
<sequence>MALGRYQQQRKLALFAILVGAFMALLFVGSAWPEEIHETIEVVGLGLIVVGIAGRIWCTLYIGGRKAAEIVAEGPYSISRNPLYVFSSIAAGGAGAATGSIVLGLVFMVGCAAAFRVVILREEAYLREAFGASFDSYVARVPRFFPDISLFRDVPKITVDMALVYRTMGDGLVFFAAMPFFETVEMLQAGGYLPVLLRLY</sequence>
<name>A0A7W6MP93_9HYPH</name>
<dbReference type="GO" id="GO:0012505">
    <property type="term" value="C:endomembrane system"/>
    <property type="evidence" value="ECO:0007669"/>
    <property type="project" value="UniProtKB-SubCell"/>
</dbReference>
<gene>
    <name evidence="6" type="ORF">GGR03_001780</name>
</gene>
<evidence type="ECO:0000256" key="3">
    <source>
        <dbReference type="ARBA" id="ARBA00022989"/>
    </source>
</evidence>
<dbReference type="GO" id="GO:0008168">
    <property type="term" value="F:methyltransferase activity"/>
    <property type="evidence" value="ECO:0007669"/>
    <property type="project" value="UniProtKB-KW"/>
</dbReference>
<feature type="transmembrane region" description="Helical" evidence="5">
    <location>
        <begin position="12"/>
        <end position="32"/>
    </location>
</feature>
<keyword evidence="4 5" id="KW-0472">Membrane</keyword>
<reference evidence="6 7" key="1">
    <citation type="submission" date="2020-08" db="EMBL/GenBank/DDBJ databases">
        <title>Genomic Encyclopedia of Type Strains, Phase IV (KMG-IV): sequencing the most valuable type-strain genomes for metagenomic binning, comparative biology and taxonomic classification.</title>
        <authorList>
            <person name="Goeker M."/>
        </authorList>
    </citation>
    <scope>NUCLEOTIDE SEQUENCE [LARGE SCALE GENOMIC DNA]</scope>
    <source>
        <strain evidence="6 7">DSM 103570</strain>
    </source>
</reference>
<evidence type="ECO:0000313" key="7">
    <source>
        <dbReference type="Proteomes" id="UP000588647"/>
    </source>
</evidence>
<keyword evidence="6" id="KW-0489">Methyltransferase</keyword>
<evidence type="ECO:0000313" key="6">
    <source>
        <dbReference type="EMBL" id="MBB4002705.1"/>
    </source>
</evidence>
<keyword evidence="2 5" id="KW-0812">Transmembrane</keyword>
<keyword evidence="7" id="KW-1185">Reference proteome</keyword>
<proteinExistence type="predicted"/>
<keyword evidence="3 5" id="KW-1133">Transmembrane helix</keyword>